<dbReference type="AlphaFoldDB" id="A0A3M8CS31"/>
<evidence type="ECO:0000256" key="1">
    <source>
        <dbReference type="SAM" id="MobiDB-lite"/>
    </source>
</evidence>
<protein>
    <submittedName>
        <fullName evidence="3">Peptidase</fullName>
    </submittedName>
</protein>
<dbReference type="Pfam" id="PF03413">
    <property type="entry name" value="PepSY"/>
    <property type="match status" value="1"/>
</dbReference>
<dbReference type="Gene3D" id="3.10.450.40">
    <property type="match status" value="1"/>
</dbReference>
<sequence length="183" mass="19918">MNRKKGLLLGVVLVALAVLGVSQLVVGKEKEIIPAEEMKKMLESRYAGEVGLITLVENGSQDLYSSTLQGSNGVYQIGTDAYSGQVLHIIPLKVDRAQETQVEEPTKSEQPPHAQADQSAGISLDQARAIALQQVEGRFESIEVEEVNGALAYEVELETPDHQEVKVQVDAYTGMVLSVVWED</sequence>
<feature type="domain" description="PepSY" evidence="2">
    <location>
        <begin position="122"/>
        <end position="179"/>
    </location>
</feature>
<name>A0A3M8CS31_9BACL</name>
<evidence type="ECO:0000313" key="3">
    <source>
        <dbReference type="EMBL" id="RNB77655.1"/>
    </source>
</evidence>
<dbReference type="Proteomes" id="UP000281915">
    <property type="component" value="Unassembled WGS sequence"/>
</dbReference>
<comment type="caution">
    <text evidence="3">The sequence shown here is derived from an EMBL/GenBank/DDBJ whole genome shotgun (WGS) entry which is preliminary data.</text>
</comment>
<evidence type="ECO:0000259" key="2">
    <source>
        <dbReference type="Pfam" id="PF03413"/>
    </source>
</evidence>
<accession>A0A3M8CS31</accession>
<organism evidence="3 4">
    <name type="scientific">Brevibacillus panacihumi</name>
    <dbReference type="NCBI Taxonomy" id="497735"/>
    <lineage>
        <taxon>Bacteria</taxon>
        <taxon>Bacillati</taxon>
        <taxon>Bacillota</taxon>
        <taxon>Bacilli</taxon>
        <taxon>Bacillales</taxon>
        <taxon>Paenibacillaceae</taxon>
        <taxon>Brevibacillus</taxon>
    </lineage>
</organism>
<proteinExistence type="predicted"/>
<feature type="region of interest" description="Disordered" evidence="1">
    <location>
        <begin position="98"/>
        <end position="120"/>
    </location>
</feature>
<evidence type="ECO:0000313" key="4">
    <source>
        <dbReference type="Proteomes" id="UP000281915"/>
    </source>
</evidence>
<dbReference type="EMBL" id="RHHT01000029">
    <property type="protein sequence ID" value="RNB77655.1"/>
    <property type="molecule type" value="Genomic_DNA"/>
</dbReference>
<gene>
    <name evidence="3" type="ORF">EDM58_14345</name>
</gene>
<dbReference type="InterPro" id="IPR025711">
    <property type="entry name" value="PepSY"/>
</dbReference>
<dbReference type="RefSeq" id="WP_122913918.1">
    <property type="nucleotide sequence ID" value="NZ_RHHT01000029.1"/>
</dbReference>
<reference evidence="3 4" key="1">
    <citation type="submission" date="2018-10" db="EMBL/GenBank/DDBJ databases">
        <title>Phylogenomics of Brevibacillus.</title>
        <authorList>
            <person name="Dunlap C."/>
        </authorList>
    </citation>
    <scope>NUCLEOTIDE SEQUENCE [LARGE SCALE GENOMIC DNA]</scope>
    <source>
        <strain evidence="3 4">JCM 15085</strain>
    </source>
</reference>